<reference evidence="1 2" key="3">
    <citation type="journal article" date="2015" name="Genome Announc.">
        <title>Draft Genome Sequence of the Archiascomycetous Yeast Saitoella complicata.</title>
        <authorList>
            <person name="Yamauchi K."/>
            <person name="Kondo S."/>
            <person name="Hamamoto M."/>
            <person name="Takahashi Y."/>
            <person name="Ogura Y."/>
            <person name="Hayashi T."/>
            <person name="Nishida H."/>
        </authorList>
    </citation>
    <scope>NUCLEOTIDE SEQUENCE [LARGE SCALE GENOMIC DNA]</scope>
    <source>
        <strain evidence="1 2">NRRL Y-17804</strain>
    </source>
</reference>
<proteinExistence type="predicted"/>
<reference evidence="1 2" key="2">
    <citation type="journal article" date="2014" name="J. Gen. Appl. Microbiol.">
        <title>The early diverging ascomycetous budding yeast Saitoella complicata has three histone deacetylases belonging to the Clr6, Hos2, and Rpd3 lineages.</title>
        <authorList>
            <person name="Nishida H."/>
            <person name="Matsumoto T."/>
            <person name="Kondo S."/>
            <person name="Hamamoto M."/>
            <person name="Yoshikawa H."/>
        </authorList>
    </citation>
    <scope>NUCLEOTIDE SEQUENCE [LARGE SCALE GENOMIC DNA]</scope>
    <source>
        <strain evidence="1 2">NRRL Y-17804</strain>
    </source>
</reference>
<dbReference type="AlphaFoldDB" id="A0A0E9N918"/>
<keyword evidence="2" id="KW-1185">Reference proteome</keyword>
<comment type="caution">
    <text evidence="1">The sequence shown here is derived from an EMBL/GenBank/DDBJ whole genome shotgun (WGS) entry which is preliminary data.</text>
</comment>
<name>A0A0E9N918_SAICN</name>
<reference evidence="1 2" key="1">
    <citation type="journal article" date="2011" name="J. Gen. Appl. Microbiol.">
        <title>Draft genome sequencing of the enigmatic yeast Saitoella complicata.</title>
        <authorList>
            <person name="Nishida H."/>
            <person name="Hamamoto M."/>
            <person name="Sugiyama J."/>
        </authorList>
    </citation>
    <scope>NUCLEOTIDE SEQUENCE [LARGE SCALE GENOMIC DNA]</scope>
    <source>
        <strain evidence="1 2">NRRL Y-17804</strain>
    </source>
</reference>
<gene>
    <name evidence="1" type="ORF">G7K_0598-t1</name>
</gene>
<protein>
    <submittedName>
        <fullName evidence="1">Uncharacterized protein</fullName>
    </submittedName>
</protein>
<dbReference type="EMBL" id="BACD03000003">
    <property type="protein sequence ID" value="GAO46367.1"/>
    <property type="molecule type" value="Genomic_DNA"/>
</dbReference>
<evidence type="ECO:0000313" key="1">
    <source>
        <dbReference type="EMBL" id="GAO46367.1"/>
    </source>
</evidence>
<accession>A0A0E9N918</accession>
<evidence type="ECO:0000313" key="2">
    <source>
        <dbReference type="Proteomes" id="UP000033140"/>
    </source>
</evidence>
<organism evidence="1 2">
    <name type="scientific">Saitoella complicata (strain BCRC 22490 / CBS 7301 / JCM 7358 / NBRC 10748 / NRRL Y-17804)</name>
    <dbReference type="NCBI Taxonomy" id="698492"/>
    <lineage>
        <taxon>Eukaryota</taxon>
        <taxon>Fungi</taxon>
        <taxon>Dikarya</taxon>
        <taxon>Ascomycota</taxon>
        <taxon>Taphrinomycotina</taxon>
        <taxon>Taphrinomycotina incertae sedis</taxon>
        <taxon>Saitoella</taxon>
    </lineage>
</organism>
<sequence length="270" mass="29793">MIPVDLVIRSNQLGGEADGALAFGKGEDLLVGEVEGVSPSGSCPLPRTQTLFPYFCRRFADDLTGDKTCSPLSAAVIQIQPDLPCTFTLMTSGSTSHSISLLEKEYLRPARLTWAAEVPYILHMSSAAEINTPASSKHPRRSIMSASFNHRRIFGVFSARLFYGLTRANHCSHVALWSACDWRAHEREGKGSRNAVVVTSRTDQQGMLICSSTVPLQPVSIHFIVNHVHRGRLCRTARPFPIERFMIDSRILLGEALPAWERAVPTHLTV</sequence>
<dbReference type="Proteomes" id="UP000033140">
    <property type="component" value="Unassembled WGS sequence"/>
</dbReference>